<protein>
    <submittedName>
        <fullName evidence="1">DUF177 domain-containing protein</fullName>
    </submittedName>
</protein>
<name>A0ABS0ZGE1_9STRE</name>
<dbReference type="EMBL" id="JAENBO010000001">
    <property type="protein sequence ID" value="MBJ8325094.1"/>
    <property type="molecule type" value="Genomic_DNA"/>
</dbReference>
<sequence>MFHITEIKKNQSPITFDKKLDIKELLLNRDDSIIDVKDVRAKGQISYEDNLFLLNYDLDYLIVLPSSRSMEPVELTEHILVSEVFSEDKEVSSDEAISEELVLPIESDTISLEDSVVDNILLNIPLKVLTKKEEETDELPSGESWSVLTEEQYQSQKLQKKKDTNPFNALEGLFDDN</sequence>
<evidence type="ECO:0000313" key="1">
    <source>
        <dbReference type="EMBL" id="MBJ8325094.1"/>
    </source>
</evidence>
<organism evidence="1 2">
    <name type="scientific">Streptococcus pacificus</name>
    <dbReference type="NCBI Taxonomy" id="2740577"/>
    <lineage>
        <taxon>Bacteria</taxon>
        <taxon>Bacillati</taxon>
        <taxon>Bacillota</taxon>
        <taxon>Bacilli</taxon>
        <taxon>Lactobacillales</taxon>
        <taxon>Streptococcaceae</taxon>
        <taxon>Streptococcus</taxon>
    </lineage>
</organism>
<dbReference type="InterPro" id="IPR003772">
    <property type="entry name" value="YceD"/>
</dbReference>
<keyword evidence="2" id="KW-1185">Reference proteome</keyword>
<reference evidence="1 2" key="1">
    <citation type="journal article" date="2021" name="Int. J. Syst. Evol. Microbiol.">
        <title>Streptococcus vicugnae sp. nov., isolated from faeces of alpacas (Vicugna pacos) and cattle (Bos taurus), Streptococcus zalophi sp. nov., and Streptococcus pacificus sp. nov., isolated from respiratory tract of California sea lions (Zalophus californianus).</title>
        <authorList>
            <person name="Volokhov D.V."/>
            <person name="Zagorodnyaya T.A."/>
            <person name="Shen Z."/>
            <person name="Blom J."/>
            <person name="Furtak V.A."/>
            <person name="Eisenberg T."/>
            <person name="Fan P."/>
            <person name="Jeong K.C."/>
            <person name="Gao Y."/>
            <person name="Zhang S."/>
            <person name="Amselle M."/>
        </authorList>
    </citation>
    <scope>NUCLEOTIDE SEQUENCE [LARGE SCALE GENOMIC DNA]</scope>
    <source>
        <strain evidence="1 2">CSL7591</strain>
    </source>
</reference>
<comment type="caution">
    <text evidence="1">The sequence shown here is derived from an EMBL/GenBank/DDBJ whole genome shotgun (WGS) entry which is preliminary data.</text>
</comment>
<evidence type="ECO:0000313" key="2">
    <source>
        <dbReference type="Proteomes" id="UP000653045"/>
    </source>
</evidence>
<accession>A0ABS0ZGE1</accession>
<proteinExistence type="predicted"/>
<dbReference type="Proteomes" id="UP000653045">
    <property type="component" value="Unassembled WGS sequence"/>
</dbReference>
<dbReference type="RefSeq" id="WP_199574670.1">
    <property type="nucleotide sequence ID" value="NZ_JAENBO010000001.1"/>
</dbReference>
<dbReference type="Pfam" id="PF02620">
    <property type="entry name" value="YceD"/>
    <property type="match status" value="1"/>
</dbReference>
<gene>
    <name evidence="1" type="ORF">JHK62_00160</name>
</gene>